<reference evidence="3" key="1">
    <citation type="submission" date="2022-11" db="UniProtKB">
        <authorList>
            <consortium name="WormBaseParasite"/>
        </authorList>
    </citation>
    <scope>IDENTIFICATION</scope>
</reference>
<evidence type="ECO:0000313" key="3">
    <source>
        <dbReference type="WBParaSite" id="nRc.2.0.1.t01403-RA"/>
    </source>
</evidence>
<proteinExistence type="predicted"/>
<dbReference type="AlphaFoldDB" id="A0A915HID7"/>
<keyword evidence="1" id="KW-0812">Transmembrane</keyword>
<dbReference type="Proteomes" id="UP000887565">
    <property type="component" value="Unplaced"/>
</dbReference>
<dbReference type="WBParaSite" id="nRc.2.0.1.t01403-RA">
    <property type="protein sequence ID" value="nRc.2.0.1.t01403-RA"/>
    <property type="gene ID" value="nRc.2.0.1.g01403"/>
</dbReference>
<keyword evidence="2" id="KW-1185">Reference proteome</keyword>
<evidence type="ECO:0000256" key="1">
    <source>
        <dbReference type="SAM" id="Phobius"/>
    </source>
</evidence>
<sequence>MFEYYNTFMEYDPKFVHCYCHVKRTVATTGFIFLLISIACLATCLLGIFYPGEGQKLLEVEFLNLDYKKYEKNFRTFYTITLSIVASTAFVHIFTLILCTIGLKKIKPNFILAELIVMGLITFAVSFVLVASMMLSTSYYFYLLVYCYKYVDAKSRSNRKSRGRLVVERSKYSYPGYEF</sequence>
<keyword evidence="1" id="KW-0472">Membrane</keyword>
<evidence type="ECO:0000313" key="2">
    <source>
        <dbReference type="Proteomes" id="UP000887565"/>
    </source>
</evidence>
<feature type="transmembrane region" description="Helical" evidence="1">
    <location>
        <begin position="77"/>
        <end position="103"/>
    </location>
</feature>
<protein>
    <submittedName>
        <fullName evidence="3">Uncharacterized protein</fullName>
    </submittedName>
</protein>
<organism evidence="2 3">
    <name type="scientific">Romanomermis culicivorax</name>
    <name type="common">Nematode worm</name>
    <dbReference type="NCBI Taxonomy" id="13658"/>
    <lineage>
        <taxon>Eukaryota</taxon>
        <taxon>Metazoa</taxon>
        <taxon>Ecdysozoa</taxon>
        <taxon>Nematoda</taxon>
        <taxon>Enoplea</taxon>
        <taxon>Dorylaimia</taxon>
        <taxon>Mermithida</taxon>
        <taxon>Mermithoidea</taxon>
        <taxon>Mermithidae</taxon>
        <taxon>Romanomermis</taxon>
    </lineage>
</organism>
<feature type="transmembrane region" description="Helical" evidence="1">
    <location>
        <begin position="31"/>
        <end position="50"/>
    </location>
</feature>
<name>A0A915HID7_ROMCU</name>
<keyword evidence="1" id="KW-1133">Transmembrane helix</keyword>
<feature type="transmembrane region" description="Helical" evidence="1">
    <location>
        <begin position="115"/>
        <end position="142"/>
    </location>
</feature>
<accession>A0A915HID7</accession>